<evidence type="ECO:0000313" key="2">
    <source>
        <dbReference type="Proteomes" id="UP001215598"/>
    </source>
</evidence>
<organism evidence="1 2">
    <name type="scientific">Mycena metata</name>
    <dbReference type="NCBI Taxonomy" id="1033252"/>
    <lineage>
        <taxon>Eukaryota</taxon>
        <taxon>Fungi</taxon>
        <taxon>Dikarya</taxon>
        <taxon>Basidiomycota</taxon>
        <taxon>Agaricomycotina</taxon>
        <taxon>Agaricomycetes</taxon>
        <taxon>Agaricomycetidae</taxon>
        <taxon>Agaricales</taxon>
        <taxon>Marasmiineae</taxon>
        <taxon>Mycenaceae</taxon>
        <taxon>Mycena</taxon>
    </lineage>
</organism>
<dbReference type="AlphaFoldDB" id="A0AAD7H530"/>
<comment type="caution">
    <text evidence="1">The sequence shown here is derived from an EMBL/GenBank/DDBJ whole genome shotgun (WGS) entry which is preliminary data.</text>
</comment>
<keyword evidence="2" id="KW-1185">Reference proteome</keyword>
<reference evidence="1" key="1">
    <citation type="submission" date="2023-03" db="EMBL/GenBank/DDBJ databases">
        <title>Massive genome expansion in bonnet fungi (Mycena s.s.) driven by repeated elements and novel gene families across ecological guilds.</title>
        <authorList>
            <consortium name="Lawrence Berkeley National Laboratory"/>
            <person name="Harder C.B."/>
            <person name="Miyauchi S."/>
            <person name="Viragh M."/>
            <person name="Kuo A."/>
            <person name="Thoen E."/>
            <person name="Andreopoulos B."/>
            <person name="Lu D."/>
            <person name="Skrede I."/>
            <person name="Drula E."/>
            <person name="Henrissat B."/>
            <person name="Morin E."/>
            <person name="Kohler A."/>
            <person name="Barry K."/>
            <person name="LaButti K."/>
            <person name="Morin E."/>
            <person name="Salamov A."/>
            <person name="Lipzen A."/>
            <person name="Mereny Z."/>
            <person name="Hegedus B."/>
            <person name="Baldrian P."/>
            <person name="Stursova M."/>
            <person name="Weitz H."/>
            <person name="Taylor A."/>
            <person name="Grigoriev I.V."/>
            <person name="Nagy L.G."/>
            <person name="Martin F."/>
            <person name="Kauserud H."/>
        </authorList>
    </citation>
    <scope>NUCLEOTIDE SEQUENCE</scope>
    <source>
        <strain evidence="1">CBHHK182m</strain>
    </source>
</reference>
<dbReference type="InterPro" id="IPR012338">
    <property type="entry name" value="Beta-lactam/transpept-like"/>
</dbReference>
<proteinExistence type="predicted"/>
<dbReference type="Gene3D" id="3.40.710.10">
    <property type="entry name" value="DD-peptidase/beta-lactamase superfamily"/>
    <property type="match status" value="1"/>
</dbReference>
<dbReference type="SUPFAM" id="SSF56601">
    <property type="entry name" value="beta-lactamase/transpeptidase-like"/>
    <property type="match status" value="1"/>
</dbReference>
<dbReference type="Proteomes" id="UP001215598">
    <property type="component" value="Unassembled WGS sequence"/>
</dbReference>
<name>A0AAD7H530_9AGAR</name>
<accession>A0AAD7H530</accession>
<evidence type="ECO:0000313" key="1">
    <source>
        <dbReference type="EMBL" id="KAJ7712578.1"/>
    </source>
</evidence>
<dbReference type="EMBL" id="JARKIB010000362">
    <property type="protein sequence ID" value="KAJ7712578.1"/>
    <property type="molecule type" value="Genomic_DNA"/>
</dbReference>
<gene>
    <name evidence="1" type="ORF">B0H16DRAFT_1624112</name>
</gene>
<sequence length="131" mass="13923">MTSTTYYSKLAKDSGHLADGLGRDGVNQTQDPFGVANSGDAGVMSNAKEMAIWLQALLGKGRHPTQNKTIIPAEVIRRVSSGVVVSQPVAQFPEDAPKVYGGGQSRGTYRGFEYIEVSTSQTSNILDVTSS</sequence>
<protein>
    <submittedName>
        <fullName evidence="1">Uncharacterized protein</fullName>
    </submittedName>
</protein>